<evidence type="ECO:0000313" key="1">
    <source>
        <dbReference type="EMBL" id="WXB01476.1"/>
    </source>
</evidence>
<organism evidence="1 2">
    <name type="scientific">Pendulispora rubella</name>
    <dbReference type="NCBI Taxonomy" id="2741070"/>
    <lineage>
        <taxon>Bacteria</taxon>
        <taxon>Pseudomonadati</taxon>
        <taxon>Myxococcota</taxon>
        <taxon>Myxococcia</taxon>
        <taxon>Myxococcales</taxon>
        <taxon>Sorangiineae</taxon>
        <taxon>Pendulisporaceae</taxon>
        <taxon>Pendulispora</taxon>
    </lineage>
</organism>
<dbReference type="Proteomes" id="UP001374803">
    <property type="component" value="Chromosome"/>
</dbReference>
<reference evidence="1" key="1">
    <citation type="submission" date="2021-12" db="EMBL/GenBank/DDBJ databases">
        <title>Discovery of the Pendulisporaceae a myxobacterial family with distinct sporulation behavior and unique specialized metabolism.</title>
        <authorList>
            <person name="Garcia R."/>
            <person name="Popoff A."/>
            <person name="Bader C.D."/>
            <person name="Loehr J."/>
            <person name="Walesch S."/>
            <person name="Walt C."/>
            <person name="Boldt J."/>
            <person name="Bunk B."/>
            <person name="Haeckl F.J.F.P.J."/>
            <person name="Gunesch A.P."/>
            <person name="Birkelbach J."/>
            <person name="Nuebel U."/>
            <person name="Pietschmann T."/>
            <person name="Bach T."/>
            <person name="Mueller R."/>
        </authorList>
    </citation>
    <scope>NUCLEOTIDE SEQUENCE</scope>
    <source>
        <strain evidence="1">MSr11367</strain>
    </source>
</reference>
<keyword evidence="2" id="KW-1185">Reference proteome</keyword>
<gene>
    <name evidence="1" type="ORF">LVJ94_31725</name>
</gene>
<evidence type="ECO:0000313" key="2">
    <source>
        <dbReference type="Proteomes" id="UP001374803"/>
    </source>
</evidence>
<protein>
    <submittedName>
        <fullName evidence="1">Uncharacterized protein</fullName>
    </submittedName>
</protein>
<sequence>MAEETKKAASLVRLVQRLGLASGPAGKSDALTKPESQALDAPAAGKRLRLGSLMFTVDVQGRFESDEEVATYSARAECRRDGPDGVPHVVVNENRRQWKKKGE</sequence>
<dbReference type="EMBL" id="CP089983">
    <property type="protein sequence ID" value="WXB01476.1"/>
    <property type="molecule type" value="Genomic_DNA"/>
</dbReference>
<proteinExistence type="predicted"/>
<dbReference type="RefSeq" id="WP_394831091.1">
    <property type="nucleotide sequence ID" value="NZ_CP089929.1"/>
</dbReference>
<accession>A0ABZ2KS13</accession>
<name>A0ABZ2KS13_9BACT</name>